<accession>A0ABZ0Q3W1</accession>
<evidence type="ECO:0000259" key="4">
    <source>
        <dbReference type="Pfam" id="PF20597"/>
    </source>
</evidence>
<feature type="domain" description="DUF7601" evidence="5">
    <location>
        <begin position="693"/>
        <end position="802"/>
    </location>
</feature>
<evidence type="ECO:0000256" key="1">
    <source>
        <dbReference type="SAM" id="MobiDB-lite"/>
    </source>
</evidence>
<feature type="domain" description="DUF7601" evidence="5">
    <location>
        <begin position="560"/>
        <end position="663"/>
    </location>
</feature>
<evidence type="ECO:0000256" key="2">
    <source>
        <dbReference type="SAM" id="Phobius"/>
    </source>
</evidence>
<keyword evidence="2" id="KW-1133">Transmembrane helix</keyword>
<sequence length="856" mass="93537">MTMRKVYSVLMICLLLFGIGYPATGAFAEEDKDDQFKITETELTNENGEKLEEVDADKQVNAKFHLKMTGKQARENDSTVLQLLGSDSLKIASSAQQITPEVVNGTFVKAPTMTFQYESSLNSYMLKWNEADFENIEDDQVFDYEVTLPLEVQTITEDSKANMEMKFSGLTETIKFGSLSFLAPVENEKVESEESTATDKESETSSKANTESSENNESEDDADADADTESIAGKAAKAIENIDLPTLPDRTGNPLGVAANFHIFAENFVAGGHAHTSGNIAVNSLTNTSGIGNEKRDEHWQETSYVKNYDGSKNEISFRTGVFGNSHSLVPDENDSGTCLTGGPLGTSLIRYHTSDGSESSNPTGAAINENWIDVTSTLSQLDATRDDLVRTPYAIDFNDTRYLTTNDDNRVVLNFENELIQNTFVIKVNNSQIAGKELDIKLRNDQNVIFIASPNSEGTLGAAHMKITVDGDDVGADPESGGNEFKYSILWVIPEEFKDITLVGSRFFGSILAPTQKVTSTTDFNGTIVADTYTGSSAETHSWTYNPTKPVDPEPETTQLVVQKTVDGSDEDKNKDFKFVITRLDDETFTGSLKIRINGSSEEVDLNFKDGKSEEISLKHGEHVSLTVPNGSKFSINETQAHGAETSIDIAGEEGLISGTQTGQIEMGTEETGKSHIVNYTNKFDEEEPETKDLKIKKTVTGNVPSGTKFKFNLSIDPKEAGSYKYSIDGGTEQTIEFDEEGNSTSSIELEADQTATIKELPENAKVTITEIDADGYKTTVKHDENDAEDKKEITIDFENISASSTSVVFNNHLTEPTMPVTGGIGNFIVILVGFILVALGGFLFNKNRRGSLNG</sequence>
<evidence type="ECO:0000313" key="7">
    <source>
        <dbReference type="Proteomes" id="UP001302696"/>
    </source>
</evidence>
<dbReference type="Proteomes" id="UP001302696">
    <property type="component" value="Chromosome"/>
</dbReference>
<feature type="signal peptide" evidence="3">
    <location>
        <begin position="1"/>
        <end position="28"/>
    </location>
</feature>
<feature type="domain" description="Choice-of-anchor A" evidence="4">
    <location>
        <begin position="254"/>
        <end position="542"/>
    </location>
</feature>
<evidence type="ECO:0000313" key="6">
    <source>
        <dbReference type="EMBL" id="WPC21670.1"/>
    </source>
</evidence>
<dbReference type="NCBIfam" id="TIGR01167">
    <property type="entry name" value="LPXTG_anchor"/>
    <property type="match status" value="1"/>
</dbReference>
<dbReference type="InterPro" id="IPR026588">
    <property type="entry name" value="Choice_anch_A"/>
</dbReference>
<keyword evidence="2" id="KW-0472">Membrane</keyword>
<keyword evidence="2" id="KW-0812">Transmembrane</keyword>
<organism evidence="6 7">
    <name type="scientific">Pediococcus inopinatus</name>
    <dbReference type="NCBI Taxonomy" id="114090"/>
    <lineage>
        <taxon>Bacteria</taxon>
        <taxon>Bacillati</taxon>
        <taxon>Bacillota</taxon>
        <taxon>Bacilli</taxon>
        <taxon>Lactobacillales</taxon>
        <taxon>Lactobacillaceae</taxon>
        <taxon>Pediococcus</taxon>
    </lineage>
</organism>
<evidence type="ECO:0000256" key="3">
    <source>
        <dbReference type="SAM" id="SignalP"/>
    </source>
</evidence>
<keyword evidence="7" id="KW-1185">Reference proteome</keyword>
<dbReference type="Pfam" id="PF24547">
    <property type="entry name" value="DUF7601"/>
    <property type="match status" value="2"/>
</dbReference>
<feature type="region of interest" description="Disordered" evidence="1">
    <location>
        <begin position="187"/>
        <end position="226"/>
    </location>
</feature>
<evidence type="ECO:0000259" key="5">
    <source>
        <dbReference type="Pfam" id="PF24547"/>
    </source>
</evidence>
<name>A0ABZ0Q3W1_9LACO</name>
<proteinExistence type="predicted"/>
<feature type="transmembrane region" description="Helical" evidence="2">
    <location>
        <begin position="826"/>
        <end position="846"/>
    </location>
</feature>
<reference evidence="7" key="1">
    <citation type="submission" date="2024-06" db="EMBL/GenBank/DDBJ databases">
        <authorList>
            <person name="Chang H.C."/>
            <person name="Mun S.Y."/>
        </authorList>
    </citation>
    <scope>NUCLEOTIDE SEQUENCE [LARGE SCALE GENOMIC DNA]</scope>
    <source>
        <strain evidence="7">KT1</strain>
    </source>
</reference>
<feature type="compositionally biased region" description="Acidic residues" evidence="1">
    <location>
        <begin position="214"/>
        <end position="226"/>
    </location>
</feature>
<gene>
    <name evidence="6" type="ORF">N6G96_00145</name>
</gene>
<dbReference type="Gene3D" id="2.60.40.1140">
    <property type="entry name" value="Collagen-binding surface protein Cna, B-type domain"/>
    <property type="match status" value="2"/>
</dbReference>
<dbReference type="InterPro" id="IPR055382">
    <property type="entry name" value="DUF7601"/>
</dbReference>
<keyword evidence="3" id="KW-0732">Signal</keyword>
<dbReference type="RefSeq" id="WP_320531982.1">
    <property type="nucleotide sequence ID" value="NZ_CP104774.1"/>
</dbReference>
<protein>
    <submittedName>
        <fullName evidence="6">DUF5979 domain-containing protein</fullName>
    </submittedName>
</protein>
<feature type="compositionally biased region" description="Basic and acidic residues" evidence="1">
    <location>
        <begin position="187"/>
        <end position="204"/>
    </location>
</feature>
<feature type="chain" id="PRO_5045308776" evidence="3">
    <location>
        <begin position="29"/>
        <end position="856"/>
    </location>
</feature>
<dbReference type="EMBL" id="CP104778">
    <property type="protein sequence ID" value="WPC21670.1"/>
    <property type="molecule type" value="Genomic_DNA"/>
</dbReference>
<dbReference type="Pfam" id="PF20597">
    <property type="entry name" value="pAdhesive_15"/>
    <property type="match status" value="1"/>
</dbReference>